<dbReference type="Proteomes" id="UP000634435">
    <property type="component" value="Unassembled WGS sequence"/>
</dbReference>
<reference evidence="2" key="1">
    <citation type="journal article" date="2019" name="Int. J. Syst. Evol. Microbiol.">
        <title>The Global Catalogue of Microorganisms (GCM) 10K type strain sequencing project: providing services to taxonomists for standard genome sequencing and annotation.</title>
        <authorList>
            <consortium name="The Broad Institute Genomics Platform"/>
            <consortium name="The Broad Institute Genome Sequencing Center for Infectious Disease"/>
            <person name="Wu L."/>
            <person name="Ma J."/>
        </authorList>
    </citation>
    <scope>NUCLEOTIDE SEQUENCE [LARGE SCALE GENOMIC DNA]</scope>
    <source>
        <strain evidence="2">JCM 30071</strain>
    </source>
</reference>
<organism evidence="1 2">
    <name type="scientific">Virgibacillus kapii</name>
    <dbReference type="NCBI Taxonomy" id="1638645"/>
    <lineage>
        <taxon>Bacteria</taxon>
        <taxon>Bacillati</taxon>
        <taxon>Bacillota</taxon>
        <taxon>Bacilli</taxon>
        <taxon>Bacillales</taxon>
        <taxon>Bacillaceae</taxon>
        <taxon>Virgibacillus</taxon>
    </lineage>
</organism>
<evidence type="ECO:0000313" key="1">
    <source>
        <dbReference type="EMBL" id="GGJ70520.1"/>
    </source>
</evidence>
<evidence type="ECO:0000313" key="2">
    <source>
        <dbReference type="Proteomes" id="UP000634435"/>
    </source>
</evidence>
<proteinExistence type="predicted"/>
<keyword evidence="2" id="KW-1185">Reference proteome</keyword>
<name>A0ABQ2DSK1_9BACI</name>
<dbReference type="InterPro" id="IPR020255">
    <property type="entry name" value="CsgA"/>
</dbReference>
<protein>
    <submittedName>
        <fullName evidence="1">Sigma-G-dependent sporulation-specific SASP protein</fullName>
    </submittedName>
</protein>
<sequence length="85" mass="10104">MKKIDHTLKYLRESLSNYMDNAYCQTIVGKMEQGHFASEVAFVKQLSEEELTYLNDVLENEINYAKEVQFDNRVKELTEVYEQLF</sequence>
<dbReference type="EMBL" id="BMPN01000006">
    <property type="protein sequence ID" value="GGJ70520.1"/>
    <property type="molecule type" value="Genomic_DNA"/>
</dbReference>
<comment type="caution">
    <text evidence="1">The sequence shown here is derived from an EMBL/GenBank/DDBJ whole genome shotgun (WGS) entry which is preliminary data.</text>
</comment>
<dbReference type="Pfam" id="PF17334">
    <property type="entry name" value="CsgA"/>
    <property type="match status" value="1"/>
</dbReference>
<gene>
    <name evidence="1" type="primary">csgA</name>
    <name evidence="1" type="ORF">GCM10007111_35100</name>
</gene>
<accession>A0ABQ2DSK1</accession>
<dbReference type="RefSeq" id="WP_369759896.1">
    <property type="nucleotide sequence ID" value="NZ_BMPN01000006.1"/>
</dbReference>